<evidence type="ECO:0000256" key="10">
    <source>
        <dbReference type="PIRSR" id="PIRSR600823-5"/>
    </source>
</evidence>
<evidence type="ECO:0000313" key="15">
    <source>
        <dbReference type="Proteomes" id="UP000238479"/>
    </source>
</evidence>
<keyword evidence="7 14" id="KW-0560">Oxidoreductase</keyword>
<comment type="similarity">
    <text evidence="11">Belongs to the peroxidase family.</text>
</comment>
<protein>
    <recommendedName>
        <fullName evidence="3">peroxidase</fullName>
        <ecNumber evidence="3">1.11.1.7</ecNumber>
    </recommendedName>
</protein>
<organism evidence="14 15">
    <name type="scientific">Rosa chinensis</name>
    <name type="common">China rose</name>
    <dbReference type="NCBI Taxonomy" id="74649"/>
    <lineage>
        <taxon>Eukaryota</taxon>
        <taxon>Viridiplantae</taxon>
        <taxon>Streptophyta</taxon>
        <taxon>Embryophyta</taxon>
        <taxon>Tracheophyta</taxon>
        <taxon>Spermatophyta</taxon>
        <taxon>Magnoliopsida</taxon>
        <taxon>eudicotyledons</taxon>
        <taxon>Gunneridae</taxon>
        <taxon>Pentapetalae</taxon>
        <taxon>rosids</taxon>
        <taxon>fabids</taxon>
        <taxon>Rosales</taxon>
        <taxon>Rosaceae</taxon>
        <taxon>Rosoideae</taxon>
        <taxon>Rosoideae incertae sedis</taxon>
        <taxon>Rosa</taxon>
    </lineage>
</organism>
<evidence type="ECO:0000313" key="14">
    <source>
        <dbReference type="EMBL" id="PRQ18734.1"/>
    </source>
</evidence>
<comment type="caution">
    <text evidence="14">The sequence shown here is derived from an EMBL/GenBank/DDBJ whole genome shotgun (WGS) entry which is preliminary data.</text>
</comment>
<dbReference type="Proteomes" id="UP000238479">
    <property type="component" value="Chromosome 7"/>
</dbReference>
<keyword evidence="12" id="KW-0732">Signal</keyword>
<comment type="cofactor">
    <cofactor evidence="2">
        <name>heme b</name>
        <dbReference type="ChEBI" id="CHEBI:60344"/>
    </cofactor>
</comment>
<gene>
    <name evidence="14" type="ORF">RchiOBHm_Chr7g0209321</name>
</gene>
<evidence type="ECO:0000256" key="8">
    <source>
        <dbReference type="ARBA" id="ARBA00023004"/>
    </source>
</evidence>
<keyword evidence="15" id="KW-1185">Reference proteome</keyword>
<evidence type="ECO:0000259" key="13">
    <source>
        <dbReference type="PROSITE" id="PS50873"/>
    </source>
</evidence>
<keyword evidence="10" id="KW-1015">Disulfide bond</keyword>
<dbReference type="Gramene" id="PRQ18734">
    <property type="protein sequence ID" value="PRQ18734"/>
    <property type="gene ID" value="RchiOBHm_Chr7g0209321"/>
</dbReference>
<evidence type="ECO:0000256" key="1">
    <source>
        <dbReference type="ARBA" id="ARBA00000189"/>
    </source>
</evidence>
<comment type="catalytic activity">
    <reaction evidence="1">
        <text>2 a phenolic donor + H2O2 = 2 a phenolic radical donor + 2 H2O</text>
        <dbReference type="Rhea" id="RHEA:56136"/>
        <dbReference type="ChEBI" id="CHEBI:15377"/>
        <dbReference type="ChEBI" id="CHEBI:16240"/>
        <dbReference type="ChEBI" id="CHEBI:139520"/>
        <dbReference type="ChEBI" id="CHEBI:139521"/>
        <dbReference type="EC" id="1.11.1.7"/>
    </reaction>
</comment>
<dbReference type="STRING" id="74649.A0A2P6P9Y7"/>
<name>A0A2P6P9Y7_ROSCH</name>
<evidence type="ECO:0000256" key="7">
    <source>
        <dbReference type="ARBA" id="ARBA00023002"/>
    </source>
</evidence>
<feature type="disulfide bond" evidence="10">
    <location>
        <begin position="57"/>
        <end position="107"/>
    </location>
</feature>
<dbReference type="AlphaFoldDB" id="A0A2P6P9Y7"/>
<evidence type="ECO:0000256" key="6">
    <source>
        <dbReference type="ARBA" id="ARBA00022723"/>
    </source>
</evidence>
<dbReference type="InterPro" id="IPR000823">
    <property type="entry name" value="Peroxidase_pln"/>
</dbReference>
<proteinExistence type="inferred from homology"/>
<dbReference type="GO" id="GO:0020037">
    <property type="term" value="F:heme binding"/>
    <property type="evidence" value="ECO:0007669"/>
    <property type="project" value="InterPro"/>
</dbReference>
<keyword evidence="9" id="KW-0106">Calcium</keyword>
<dbReference type="PROSITE" id="PS50873">
    <property type="entry name" value="PEROXIDASE_4"/>
    <property type="match status" value="1"/>
</dbReference>
<dbReference type="PANTHER" id="PTHR31235">
    <property type="entry name" value="PEROXIDASE 25-RELATED"/>
    <property type="match status" value="1"/>
</dbReference>
<dbReference type="OMA" id="GKCETSD"/>
<evidence type="ECO:0000256" key="4">
    <source>
        <dbReference type="ARBA" id="ARBA00022559"/>
    </source>
</evidence>
<dbReference type="Pfam" id="PF00141">
    <property type="entry name" value="peroxidase"/>
    <property type="match status" value="1"/>
</dbReference>
<dbReference type="InterPro" id="IPR010255">
    <property type="entry name" value="Haem_peroxidase_sf"/>
</dbReference>
<dbReference type="PRINTS" id="PR00458">
    <property type="entry name" value="PEROXIDASE"/>
</dbReference>
<dbReference type="SUPFAM" id="SSF48113">
    <property type="entry name" value="Heme-dependent peroxidases"/>
    <property type="match status" value="1"/>
</dbReference>
<keyword evidence="6 9" id="KW-0479">Metal-binding</keyword>
<evidence type="ECO:0000256" key="5">
    <source>
        <dbReference type="ARBA" id="ARBA00022617"/>
    </source>
</evidence>
<reference evidence="14 15" key="1">
    <citation type="journal article" date="2018" name="Nat. Genet.">
        <title>The Rosa genome provides new insights in the design of modern roses.</title>
        <authorList>
            <person name="Bendahmane M."/>
        </authorList>
    </citation>
    <scope>NUCLEOTIDE SEQUENCE [LARGE SCALE GENOMIC DNA]</scope>
    <source>
        <strain evidence="15">cv. Old Blush</strain>
    </source>
</reference>
<evidence type="ECO:0000256" key="12">
    <source>
        <dbReference type="SAM" id="SignalP"/>
    </source>
</evidence>
<comment type="cofactor">
    <cofactor evidence="9">
        <name>Ca(2+)</name>
        <dbReference type="ChEBI" id="CHEBI:29108"/>
    </cofactor>
    <text evidence="9">Binds 2 calcium ions per subunit.</text>
</comment>
<feature type="chain" id="PRO_5015108658" description="peroxidase" evidence="12">
    <location>
        <begin position="46"/>
        <end position="145"/>
    </location>
</feature>
<dbReference type="GO" id="GO:0140825">
    <property type="term" value="F:lactoperoxidase activity"/>
    <property type="evidence" value="ECO:0007669"/>
    <property type="project" value="UniProtKB-EC"/>
</dbReference>
<dbReference type="EC" id="1.11.1.7" evidence="3"/>
<evidence type="ECO:0000256" key="9">
    <source>
        <dbReference type="PIRSR" id="PIRSR600823-3"/>
    </source>
</evidence>
<accession>A0A2P6P9Y7</accession>
<evidence type="ECO:0000256" key="3">
    <source>
        <dbReference type="ARBA" id="ARBA00012313"/>
    </source>
</evidence>
<keyword evidence="8" id="KW-0408">Iron</keyword>
<evidence type="ECO:0000256" key="2">
    <source>
        <dbReference type="ARBA" id="ARBA00001970"/>
    </source>
</evidence>
<dbReference type="EMBL" id="PDCK01000045">
    <property type="protein sequence ID" value="PRQ18734.1"/>
    <property type="molecule type" value="Genomic_DNA"/>
</dbReference>
<feature type="domain" description="Plant heme peroxidase family profile" evidence="13">
    <location>
        <begin position="73"/>
        <end position="145"/>
    </location>
</feature>
<dbReference type="Gene3D" id="1.10.520.10">
    <property type="match status" value="1"/>
</dbReference>
<feature type="signal peptide" evidence="12">
    <location>
        <begin position="1"/>
        <end position="45"/>
    </location>
</feature>
<sequence>MPTNLLSFLSRKAIAQLSTRMFQMSRLFFFMYLLLIALATKVVQGQNARVGFYSSSCPKAESIVKQTVQAHFILLDGPNTEKTAGPNRGLRGWEVIDDAKKKLEAACPGVVSCAYIIALAARDSVVLTKGIDWKVPTGRLDGRFH</sequence>
<keyword evidence="5" id="KW-0349">Heme</keyword>
<keyword evidence="4 14" id="KW-0575">Peroxidase</keyword>
<feature type="binding site" evidence="9">
    <location>
        <position position="81"/>
    </location>
    <ligand>
        <name>Ca(2+)</name>
        <dbReference type="ChEBI" id="CHEBI:29108"/>
        <label>1</label>
    </ligand>
</feature>
<dbReference type="GO" id="GO:0006979">
    <property type="term" value="P:response to oxidative stress"/>
    <property type="evidence" value="ECO:0007669"/>
    <property type="project" value="InterPro"/>
</dbReference>
<evidence type="ECO:0000256" key="11">
    <source>
        <dbReference type="RuleBase" id="RU004241"/>
    </source>
</evidence>
<dbReference type="GO" id="GO:0046872">
    <property type="term" value="F:metal ion binding"/>
    <property type="evidence" value="ECO:0007669"/>
    <property type="project" value="UniProtKB-KW"/>
</dbReference>
<dbReference type="InterPro" id="IPR002016">
    <property type="entry name" value="Haem_peroxidase"/>
</dbReference>